<dbReference type="GO" id="GO:0018784">
    <property type="term" value="F:(S)-2-haloacid dehalogenase activity"/>
    <property type="evidence" value="ECO:0007669"/>
    <property type="project" value="UniProtKB-EC"/>
</dbReference>
<dbReference type="AlphaFoldDB" id="A0A0N9XUQ6"/>
<proteinExistence type="predicted"/>
<dbReference type="EMBL" id="CP011269">
    <property type="protein sequence ID" value="ALI23948.1"/>
    <property type="molecule type" value="Genomic_DNA"/>
</dbReference>
<evidence type="ECO:0000256" key="1">
    <source>
        <dbReference type="ARBA" id="ARBA00022801"/>
    </source>
</evidence>
<keyword evidence="1 2" id="KW-0378">Hydrolase</keyword>
<dbReference type="Proteomes" id="UP000057134">
    <property type="component" value="Chromosome"/>
</dbReference>
<dbReference type="PRINTS" id="PR00413">
    <property type="entry name" value="HADHALOGNASE"/>
</dbReference>
<organism evidence="2 3">
    <name type="scientific">Mycolicibacterium fortuitum</name>
    <name type="common">Mycobacterium fortuitum</name>
    <dbReference type="NCBI Taxonomy" id="1766"/>
    <lineage>
        <taxon>Bacteria</taxon>
        <taxon>Bacillati</taxon>
        <taxon>Actinomycetota</taxon>
        <taxon>Actinomycetes</taxon>
        <taxon>Mycobacteriales</taxon>
        <taxon>Mycobacteriaceae</taxon>
        <taxon>Mycolicibacterium</taxon>
    </lineage>
</organism>
<dbReference type="InterPro" id="IPR006439">
    <property type="entry name" value="HAD-SF_hydro_IA"/>
</dbReference>
<dbReference type="InterPro" id="IPR051540">
    <property type="entry name" value="S-2-haloacid_dehalogenase"/>
</dbReference>
<dbReference type="PATRIC" id="fig|1766.6.peg.78"/>
<accession>A0A0N9XUQ6</accession>
<dbReference type="InterPro" id="IPR023214">
    <property type="entry name" value="HAD_sf"/>
</dbReference>
<dbReference type="PANTHER" id="PTHR43316">
    <property type="entry name" value="HYDROLASE, HALOACID DELAHOGENASE-RELATED"/>
    <property type="match status" value="1"/>
</dbReference>
<dbReference type="Pfam" id="PF00702">
    <property type="entry name" value="Hydrolase"/>
    <property type="match status" value="1"/>
</dbReference>
<sequence length="239" mass="26333">MREEHRAQLKALAFDVFGTVVDWRAGIIGELEAFGRSQGLQRDWPAFADGWRAGYAPAMDRVRRGELPWTRIDDLHRAILVELLAAADIRASDADVDHLNRAWHRLDPWPDSVAGLLRLKQRYLITTLSNGNVSLLTNMAKHAGLPWDCVISAELFRHYKPDPEAYLGCAELLDVAPGELTLVAAHPSDLHAARAAGLGTAYVARPLEYGPDGVAHVVKPDEFDIIATDFVDLADQLGA</sequence>
<dbReference type="NCBIfam" id="TIGR01493">
    <property type="entry name" value="HAD-SF-IA-v2"/>
    <property type="match status" value="1"/>
</dbReference>
<protein>
    <submittedName>
        <fullName evidence="2">Haloacid dehalogenase, type II</fullName>
        <ecNumber evidence="2">3.8.1.2</ecNumber>
    </submittedName>
</protein>
<evidence type="ECO:0000313" key="2">
    <source>
        <dbReference type="EMBL" id="ALI23948.1"/>
    </source>
</evidence>
<keyword evidence="3" id="KW-1185">Reference proteome</keyword>
<dbReference type="NCBIfam" id="TIGR01428">
    <property type="entry name" value="HAD_type_II"/>
    <property type="match status" value="1"/>
</dbReference>
<name>A0A0N9XUQ6_MYCFO</name>
<dbReference type="Gene3D" id="3.40.50.1000">
    <property type="entry name" value="HAD superfamily/HAD-like"/>
    <property type="match status" value="1"/>
</dbReference>
<dbReference type="InterPro" id="IPR006328">
    <property type="entry name" value="2-HAD"/>
</dbReference>
<reference evidence="2 3" key="1">
    <citation type="journal article" date="2015" name="MBio">
        <title>Enzymatic Degradation of Phenazines Can Generate Energy and Protect Sensitive Organisms from Toxicity.</title>
        <authorList>
            <person name="Costa K.C."/>
            <person name="Bergkessel M."/>
            <person name="Saunders S."/>
            <person name="Korlach J."/>
            <person name="Newman D.K."/>
        </authorList>
    </citation>
    <scope>NUCLEOTIDE SEQUENCE [LARGE SCALE GENOMIC DNA]</scope>
    <source>
        <strain evidence="2 3">CT6</strain>
    </source>
</reference>
<dbReference type="PANTHER" id="PTHR43316:SF3">
    <property type="entry name" value="HALOACID DEHALOGENASE, TYPE II (AFU_ORTHOLOGUE AFUA_2G07750)-RELATED"/>
    <property type="match status" value="1"/>
</dbReference>
<dbReference type="EC" id="3.8.1.2" evidence="2"/>
<dbReference type="KEGG" id="mft:XA26_00820"/>
<dbReference type="InterPro" id="IPR036412">
    <property type="entry name" value="HAD-like_sf"/>
</dbReference>
<dbReference type="SUPFAM" id="SSF56784">
    <property type="entry name" value="HAD-like"/>
    <property type="match status" value="1"/>
</dbReference>
<evidence type="ECO:0000313" key="3">
    <source>
        <dbReference type="Proteomes" id="UP000057134"/>
    </source>
</evidence>
<dbReference type="Gene3D" id="1.10.150.750">
    <property type="match status" value="1"/>
</dbReference>
<dbReference type="STRING" id="1766.XA26_00820"/>
<dbReference type="CDD" id="cd02588">
    <property type="entry name" value="HAD_L2-DEX"/>
    <property type="match status" value="1"/>
</dbReference>
<gene>
    <name evidence="2" type="ORF">XA26_00820</name>
</gene>